<dbReference type="Pfam" id="PF13850">
    <property type="entry name" value="ERGIC_N"/>
    <property type="match status" value="1"/>
</dbReference>
<evidence type="ECO:0000313" key="3">
    <source>
        <dbReference type="Proteomes" id="UP000747542"/>
    </source>
</evidence>
<dbReference type="PANTHER" id="PTHR10984">
    <property type="entry name" value="ENDOPLASMIC RETICULUM-GOLGI INTERMEDIATE COMPARTMENT PROTEIN"/>
    <property type="match status" value="1"/>
</dbReference>
<dbReference type="EMBL" id="JAHLQT010025287">
    <property type="protein sequence ID" value="KAG7164541.1"/>
    <property type="molecule type" value="Genomic_DNA"/>
</dbReference>
<dbReference type="AlphaFoldDB" id="A0A8J5MUX7"/>
<comment type="caution">
    <text evidence="2">The sequence shown here is derived from an EMBL/GenBank/DDBJ whole genome shotgun (WGS) entry which is preliminary data.</text>
</comment>
<dbReference type="GO" id="GO:0005789">
    <property type="term" value="C:endoplasmic reticulum membrane"/>
    <property type="evidence" value="ECO:0007669"/>
    <property type="project" value="TreeGrafter"/>
</dbReference>
<protein>
    <submittedName>
        <fullName evidence="2">Endoplasmic reticulum-Golgi intermediate compartment protein 1-like</fullName>
    </submittedName>
</protein>
<dbReference type="PANTHER" id="PTHR10984:SF36">
    <property type="entry name" value="ENDOPLASMIC RETICULUM-GOLGI INTERMEDIATE COMPARTMENT PROTEIN 1"/>
    <property type="match status" value="1"/>
</dbReference>
<organism evidence="2 3">
    <name type="scientific">Homarus americanus</name>
    <name type="common">American lobster</name>
    <dbReference type="NCBI Taxonomy" id="6706"/>
    <lineage>
        <taxon>Eukaryota</taxon>
        <taxon>Metazoa</taxon>
        <taxon>Ecdysozoa</taxon>
        <taxon>Arthropoda</taxon>
        <taxon>Crustacea</taxon>
        <taxon>Multicrustacea</taxon>
        <taxon>Malacostraca</taxon>
        <taxon>Eumalacostraca</taxon>
        <taxon>Eucarida</taxon>
        <taxon>Decapoda</taxon>
        <taxon>Pleocyemata</taxon>
        <taxon>Astacidea</taxon>
        <taxon>Nephropoidea</taxon>
        <taxon>Nephropidae</taxon>
        <taxon>Homarus</taxon>
    </lineage>
</organism>
<dbReference type="GO" id="GO:0006890">
    <property type="term" value="P:retrograde vesicle-mediated transport, Golgi to endoplasmic reticulum"/>
    <property type="evidence" value="ECO:0007669"/>
    <property type="project" value="TreeGrafter"/>
</dbReference>
<evidence type="ECO:0000313" key="2">
    <source>
        <dbReference type="EMBL" id="KAG7164541.1"/>
    </source>
</evidence>
<accession>A0A8J5MUX7</accession>
<dbReference type="InterPro" id="IPR039542">
    <property type="entry name" value="Erv_N"/>
</dbReference>
<keyword evidence="3" id="KW-1185">Reference proteome</keyword>
<proteinExistence type="predicted"/>
<gene>
    <name evidence="2" type="primary">ergic1-L</name>
    <name evidence="2" type="ORF">Hamer_G025552</name>
</gene>
<dbReference type="GO" id="GO:0000139">
    <property type="term" value="C:Golgi membrane"/>
    <property type="evidence" value="ECO:0007669"/>
    <property type="project" value="TreeGrafter"/>
</dbReference>
<dbReference type="Proteomes" id="UP000747542">
    <property type="component" value="Unassembled WGS sequence"/>
</dbReference>
<feature type="non-terminal residue" evidence="2">
    <location>
        <position position="1"/>
    </location>
</feature>
<sequence>MSMMSQGLHLLEGCGQVLRLVVVRLDIYRKVPKDLTQPTLTGAVISVTCITFMLILFTSELLHFLSGEIVSELYVDNPGESTDRIPVYIKISLPRLKCDYIGLDIQDDLGRHEVGFVENTNKNPIGEEGCLFEANFLINKVP</sequence>
<evidence type="ECO:0000259" key="1">
    <source>
        <dbReference type="Pfam" id="PF13850"/>
    </source>
</evidence>
<dbReference type="GO" id="GO:0030134">
    <property type="term" value="C:COPII-coated ER to Golgi transport vesicle"/>
    <property type="evidence" value="ECO:0007669"/>
    <property type="project" value="TreeGrafter"/>
</dbReference>
<feature type="domain" description="Endoplasmic reticulum vesicle transporter N-terminal" evidence="1">
    <location>
        <begin position="24"/>
        <end position="113"/>
    </location>
</feature>
<name>A0A8J5MUX7_HOMAM</name>
<reference evidence="2" key="1">
    <citation type="journal article" date="2021" name="Sci. Adv.">
        <title>The American lobster genome reveals insights on longevity, neural, and immune adaptations.</title>
        <authorList>
            <person name="Polinski J.M."/>
            <person name="Zimin A.V."/>
            <person name="Clark K.F."/>
            <person name="Kohn A.B."/>
            <person name="Sadowski N."/>
            <person name="Timp W."/>
            <person name="Ptitsyn A."/>
            <person name="Khanna P."/>
            <person name="Romanova D.Y."/>
            <person name="Williams P."/>
            <person name="Greenwood S.J."/>
            <person name="Moroz L.L."/>
            <person name="Walt D.R."/>
            <person name="Bodnar A.G."/>
        </authorList>
    </citation>
    <scope>NUCLEOTIDE SEQUENCE</scope>
    <source>
        <strain evidence="2">GMGI-L3</strain>
    </source>
</reference>
<dbReference type="GO" id="GO:0006888">
    <property type="term" value="P:endoplasmic reticulum to Golgi vesicle-mediated transport"/>
    <property type="evidence" value="ECO:0007669"/>
    <property type="project" value="TreeGrafter"/>
</dbReference>
<dbReference type="InterPro" id="IPR045888">
    <property type="entry name" value="Erv"/>
</dbReference>